<sequence length="107" mass="12357">MPPNLQKQLWQLDVNTPFPDELKIYYEPQSKHGLIAPTIKVKRQKFEKMLKCLHWKRLPIQGDAMQGGSQERPYRGGDAMQGGSQGRRRGDSREHRGDSKGPQFRGR</sequence>
<dbReference type="OrthoDB" id="10370841at2759"/>
<keyword evidence="3" id="KW-1185">Reference proteome</keyword>
<name>A0A9W9YYV5_9CNID</name>
<feature type="region of interest" description="Disordered" evidence="1">
    <location>
        <begin position="60"/>
        <end position="107"/>
    </location>
</feature>
<proteinExistence type="predicted"/>
<feature type="compositionally biased region" description="Basic and acidic residues" evidence="1">
    <location>
        <begin position="88"/>
        <end position="99"/>
    </location>
</feature>
<comment type="caution">
    <text evidence="2">The sequence shown here is derived from an EMBL/GenBank/DDBJ whole genome shotgun (WGS) entry which is preliminary data.</text>
</comment>
<reference evidence="2" key="1">
    <citation type="submission" date="2023-01" db="EMBL/GenBank/DDBJ databases">
        <title>Genome assembly of the deep-sea coral Lophelia pertusa.</title>
        <authorList>
            <person name="Herrera S."/>
            <person name="Cordes E."/>
        </authorList>
    </citation>
    <scope>NUCLEOTIDE SEQUENCE</scope>
    <source>
        <strain evidence="2">USNM1676648</strain>
        <tissue evidence="2">Polyp</tissue>
    </source>
</reference>
<evidence type="ECO:0000313" key="3">
    <source>
        <dbReference type="Proteomes" id="UP001163046"/>
    </source>
</evidence>
<dbReference type="EMBL" id="MU826840">
    <property type="protein sequence ID" value="KAJ7371947.1"/>
    <property type="molecule type" value="Genomic_DNA"/>
</dbReference>
<accession>A0A9W9YYV5</accession>
<dbReference type="Proteomes" id="UP001163046">
    <property type="component" value="Unassembled WGS sequence"/>
</dbReference>
<organism evidence="2 3">
    <name type="scientific">Desmophyllum pertusum</name>
    <dbReference type="NCBI Taxonomy" id="174260"/>
    <lineage>
        <taxon>Eukaryota</taxon>
        <taxon>Metazoa</taxon>
        <taxon>Cnidaria</taxon>
        <taxon>Anthozoa</taxon>
        <taxon>Hexacorallia</taxon>
        <taxon>Scleractinia</taxon>
        <taxon>Caryophylliina</taxon>
        <taxon>Caryophylliidae</taxon>
        <taxon>Desmophyllum</taxon>
    </lineage>
</organism>
<gene>
    <name evidence="2" type="ORF">OS493_022046</name>
</gene>
<evidence type="ECO:0000256" key="1">
    <source>
        <dbReference type="SAM" id="MobiDB-lite"/>
    </source>
</evidence>
<protein>
    <submittedName>
        <fullName evidence="2">Uncharacterized protein</fullName>
    </submittedName>
</protein>
<evidence type="ECO:0000313" key="2">
    <source>
        <dbReference type="EMBL" id="KAJ7371947.1"/>
    </source>
</evidence>
<dbReference type="AlphaFoldDB" id="A0A9W9YYV5"/>